<protein>
    <submittedName>
        <fullName evidence="1">Uncharacterized protein</fullName>
    </submittedName>
</protein>
<reference evidence="2" key="1">
    <citation type="submission" date="2021-01" db="EMBL/GenBank/DDBJ databases">
        <title>Caligus Genome Assembly.</title>
        <authorList>
            <person name="Gallardo-Escarate C."/>
        </authorList>
    </citation>
    <scope>NUCLEOTIDE SEQUENCE [LARGE SCALE GENOMIC DNA]</scope>
</reference>
<evidence type="ECO:0000313" key="1">
    <source>
        <dbReference type="EMBL" id="QQP53828.1"/>
    </source>
</evidence>
<gene>
    <name evidence="1" type="ORF">FKW44_006446</name>
</gene>
<keyword evidence="2" id="KW-1185">Reference proteome</keyword>
<dbReference type="Proteomes" id="UP000595437">
    <property type="component" value="Chromosome 4"/>
</dbReference>
<sequence length="64" mass="7169">TSSQSEDSRDILTLQSEVLNKTVLNNYSVTNIHNKAISYLDGLLQRVRNRTIKQDALLTSVVPP</sequence>
<dbReference type="EMBL" id="CP045893">
    <property type="protein sequence ID" value="QQP53828.1"/>
    <property type="molecule type" value="Genomic_DNA"/>
</dbReference>
<evidence type="ECO:0000313" key="2">
    <source>
        <dbReference type="Proteomes" id="UP000595437"/>
    </source>
</evidence>
<organism evidence="1 2">
    <name type="scientific">Caligus rogercresseyi</name>
    <name type="common">Sea louse</name>
    <dbReference type="NCBI Taxonomy" id="217165"/>
    <lineage>
        <taxon>Eukaryota</taxon>
        <taxon>Metazoa</taxon>
        <taxon>Ecdysozoa</taxon>
        <taxon>Arthropoda</taxon>
        <taxon>Crustacea</taxon>
        <taxon>Multicrustacea</taxon>
        <taxon>Hexanauplia</taxon>
        <taxon>Copepoda</taxon>
        <taxon>Siphonostomatoida</taxon>
        <taxon>Caligidae</taxon>
        <taxon>Caligus</taxon>
    </lineage>
</organism>
<dbReference type="AlphaFoldDB" id="A0A7T8KDH7"/>
<name>A0A7T8KDH7_CALRO</name>
<proteinExistence type="predicted"/>
<feature type="non-terminal residue" evidence="1">
    <location>
        <position position="1"/>
    </location>
</feature>
<accession>A0A7T8KDH7</accession>